<comment type="caution">
    <text evidence="2">The sequence shown here is derived from an EMBL/GenBank/DDBJ whole genome shotgun (WGS) entry which is preliminary data.</text>
</comment>
<name>A0A9P0E0V4_DIABA</name>
<evidence type="ECO:0000313" key="2">
    <source>
        <dbReference type="EMBL" id="CAH1224275.1"/>
    </source>
</evidence>
<dbReference type="OrthoDB" id="413313at2759"/>
<dbReference type="Gene3D" id="3.40.720.10">
    <property type="entry name" value="Alkaline Phosphatase, subunit A"/>
    <property type="match status" value="1"/>
</dbReference>
<organism evidence="2 3">
    <name type="scientific">Diabrotica balteata</name>
    <name type="common">Banded cucumber beetle</name>
    <dbReference type="NCBI Taxonomy" id="107213"/>
    <lineage>
        <taxon>Eukaryota</taxon>
        <taxon>Metazoa</taxon>
        <taxon>Ecdysozoa</taxon>
        <taxon>Arthropoda</taxon>
        <taxon>Hexapoda</taxon>
        <taxon>Insecta</taxon>
        <taxon>Pterygota</taxon>
        <taxon>Neoptera</taxon>
        <taxon>Endopterygota</taxon>
        <taxon>Coleoptera</taxon>
        <taxon>Polyphaga</taxon>
        <taxon>Cucujiformia</taxon>
        <taxon>Chrysomeloidea</taxon>
        <taxon>Chrysomelidae</taxon>
        <taxon>Galerucinae</taxon>
        <taxon>Diabroticina</taxon>
        <taxon>Diabroticites</taxon>
        <taxon>Diabrotica</taxon>
    </lineage>
</organism>
<dbReference type="SUPFAM" id="SSF54913">
    <property type="entry name" value="GlnB-like"/>
    <property type="match status" value="1"/>
</dbReference>
<dbReference type="Proteomes" id="UP001153709">
    <property type="component" value="Unassembled WGS sequence"/>
</dbReference>
<dbReference type="Gene3D" id="3.30.70.120">
    <property type="match status" value="1"/>
</dbReference>
<proteinExistence type="inferred from homology"/>
<evidence type="ECO:0000256" key="1">
    <source>
        <dbReference type="ARBA" id="ARBA00010169"/>
    </source>
</evidence>
<sequence>MILCINKNLFFSEKYIIDTPGCRIENIDAFNPEIKELVYKIDPITCSDKPLMTYISRTENKVNLNINKTAANLYYILFNIFNIKCYYQEVARNPIGPNPDDNLIFSDCKYFRDSVQIQSEVVKVECFNIFYKVYENVHAIFRQPAQTVQNVDKPNVILLGIDSVSMSNLIRTMPKTYALLESTNWIRLTAYNKVEDNTFPNLIAVLAGVKFSYHENYPENNVCNPYDTKSLNNCNFLWKVYKENNYSTAYAEDTPEQGTFNSNKAGFVSSPTDYYLRPYFLTADTLTPKFLCLKPYCTGPEKTGVRMQNLVIDFLETIKGKTPGFGLFWMNTFSHENVNCPSSMDDDFKLYFKKLAANGHMDDSIIIFFSDHGFRFGKIRLTPTGWLEERLPFIYIWIPERFRTTHAEKYQILAENSKQLISPYDIYMTLQDVLSFSNPNFTVQPAKACSTCHSLFKPVSPERTCKEAGIPEHYCTCSRYEKISKDLPMSQKIGKFFVEHLNNVIRSYGSVSTGCATYSLEKISHVKYLEMKPGVEENYLIGIITNPEANFEATVKVSYQNNKENMSVNEINRLDRFFKRSCVTATKEMSGEISLLNQTTHYTSGEHSVAYVTAPSEDVAKQLAHGIVKNKLAACVNIIPKITSIYEWEGKINEDSEVLMMIKTRTSKVNNLTEFVKSKHPYTVCEVISLPIQNGNEAYLKWISDVVPSK</sequence>
<dbReference type="Pfam" id="PF02995">
    <property type="entry name" value="DUF229"/>
    <property type="match status" value="1"/>
</dbReference>
<dbReference type="SUPFAM" id="SSF53649">
    <property type="entry name" value="Alkaline phosphatase-like"/>
    <property type="match status" value="1"/>
</dbReference>
<gene>
    <name evidence="2" type="ORF">DIABBA_LOCUS73</name>
</gene>
<dbReference type="InterPro" id="IPR015867">
    <property type="entry name" value="N-reg_PII/ATP_PRibTrfase_C"/>
</dbReference>
<dbReference type="Pfam" id="PF03091">
    <property type="entry name" value="CutA1"/>
    <property type="match status" value="1"/>
</dbReference>
<keyword evidence="3" id="KW-1185">Reference proteome</keyword>
<dbReference type="PANTHER" id="PTHR10974:SF9">
    <property type="entry name" value="DUF229 DOMAIN CONTAINING PROTEIN-RELATED"/>
    <property type="match status" value="1"/>
</dbReference>
<accession>A0A9P0E0V4</accession>
<dbReference type="FunFam" id="3.40.720.10:FF:000017">
    <property type="entry name" value="Predicted protein"/>
    <property type="match status" value="1"/>
</dbReference>
<protein>
    <submittedName>
        <fullName evidence="2">Uncharacterized protein</fullName>
    </submittedName>
</protein>
<evidence type="ECO:0000313" key="3">
    <source>
        <dbReference type="Proteomes" id="UP001153709"/>
    </source>
</evidence>
<dbReference type="GO" id="GO:0010038">
    <property type="term" value="P:response to metal ion"/>
    <property type="evidence" value="ECO:0007669"/>
    <property type="project" value="InterPro"/>
</dbReference>
<dbReference type="GO" id="GO:0005615">
    <property type="term" value="C:extracellular space"/>
    <property type="evidence" value="ECO:0007669"/>
    <property type="project" value="TreeGrafter"/>
</dbReference>
<dbReference type="InterPro" id="IPR011322">
    <property type="entry name" value="N-reg_PII-like_a/b"/>
</dbReference>
<dbReference type="EMBL" id="CAKJVB030000003">
    <property type="protein sequence ID" value="CAH1224275.1"/>
    <property type="molecule type" value="Genomic_DNA"/>
</dbReference>
<comment type="similarity">
    <text evidence="1">Belongs to the CutA family.</text>
</comment>
<reference evidence="2" key="1">
    <citation type="submission" date="2022-01" db="EMBL/GenBank/DDBJ databases">
        <authorList>
            <person name="King R."/>
        </authorList>
    </citation>
    <scope>NUCLEOTIDE SEQUENCE</scope>
</reference>
<dbReference type="CDD" id="cd16021">
    <property type="entry name" value="ALP_like"/>
    <property type="match status" value="1"/>
</dbReference>
<dbReference type="InterPro" id="IPR004245">
    <property type="entry name" value="DUF229"/>
</dbReference>
<dbReference type="InterPro" id="IPR004323">
    <property type="entry name" value="Ion_tolerance_CutA"/>
</dbReference>
<dbReference type="PANTHER" id="PTHR10974">
    <property type="entry name" value="FI08016P-RELATED"/>
    <property type="match status" value="1"/>
</dbReference>
<dbReference type="InterPro" id="IPR017850">
    <property type="entry name" value="Alkaline_phosphatase_core_sf"/>
</dbReference>
<dbReference type="AlphaFoldDB" id="A0A9P0E0V4"/>